<dbReference type="Proteomes" id="UP000011991">
    <property type="component" value="Unassembled WGS sequence"/>
</dbReference>
<dbReference type="EMBL" id="ANOG01000232">
    <property type="protein sequence ID" value="EMI21549.1"/>
    <property type="molecule type" value="Genomic_DNA"/>
</dbReference>
<gene>
    <name evidence="1" type="ORF">RMSM_01528</name>
</gene>
<organism evidence="1 2">
    <name type="scientific">Rhodopirellula maiorica SM1</name>
    <dbReference type="NCBI Taxonomy" id="1265738"/>
    <lineage>
        <taxon>Bacteria</taxon>
        <taxon>Pseudomonadati</taxon>
        <taxon>Planctomycetota</taxon>
        <taxon>Planctomycetia</taxon>
        <taxon>Pirellulales</taxon>
        <taxon>Pirellulaceae</taxon>
        <taxon>Novipirellula</taxon>
    </lineage>
</organism>
<sequence length="40" mass="4396">MKQPQFEATIAELAEDPSGIGSIYRVQLQAIPRPGDLIEL</sequence>
<dbReference type="AlphaFoldDB" id="M5S5S1"/>
<accession>M5S5S1</accession>
<reference evidence="1 2" key="1">
    <citation type="journal article" date="2013" name="Mar. Genomics">
        <title>Expression of sulfatases in Rhodopirellula baltica and the diversity of sulfatases in the genus Rhodopirellula.</title>
        <authorList>
            <person name="Wegner C.E."/>
            <person name="Richter-Heitmann T."/>
            <person name="Klindworth A."/>
            <person name="Klockow C."/>
            <person name="Richter M."/>
            <person name="Achstetter T."/>
            <person name="Glockner F.O."/>
            <person name="Harder J."/>
        </authorList>
    </citation>
    <scope>NUCLEOTIDE SEQUENCE [LARGE SCALE GENOMIC DNA]</scope>
    <source>
        <strain evidence="1 2">SM1</strain>
    </source>
</reference>
<comment type="caution">
    <text evidence="1">The sequence shown here is derived from an EMBL/GenBank/DDBJ whole genome shotgun (WGS) entry which is preliminary data.</text>
</comment>
<proteinExistence type="predicted"/>
<dbReference type="PATRIC" id="fig|1265738.3.peg.1516"/>
<name>M5S5S1_9BACT</name>
<protein>
    <submittedName>
        <fullName evidence="1">Uncharacterized protein</fullName>
    </submittedName>
</protein>
<evidence type="ECO:0000313" key="1">
    <source>
        <dbReference type="EMBL" id="EMI21549.1"/>
    </source>
</evidence>
<evidence type="ECO:0000313" key="2">
    <source>
        <dbReference type="Proteomes" id="UP000011991"/>
    </source>
</evidence>
<keyword evidence="2" id="KW-1185">Reference proteome</keyword>